<dbReference type="InterPro" id="IPR050602">
    <property type="entry name" value="Malonyl-ACP_OMT"/>
</dbReference>
<dbReference type="InterPro" id="IPR011814">
    <property type="entry name" value="BioC"/>
</dbReference>
<dbReference type="SUPFAM" id="SSF53335">
    <property type="entry name" value="S-adenosyl-L-methionine-dependent methyltransferases"/>
    <property type="match status" value="1"/>
</dbReference>
<keyword evidence="11" id="KW-1185">Reference proteome</keyword>
<evidence type="ECO:0000256" key="5">
    <source>
        <dbReference type="ARBA" id="ARBA00022679"/>
    </source>
</evidence>
<comment type="function">
    <text evidence="8">Converts the free carboxyl group of a malonyl-thioester to its methyl ester by transfer of a methyl group from S-adenosyl-L-methionine (SAM). It allows to synthesize pimeloyl-ACP via the fatty acid synthetic pathway.</text>
</comment>
<organism evidence="10 11">
    <name type="scientific">Thalassolituus maritimus</name>
    <dbReference type="NCBI Taxonomy" id="484498"/>
    <lineage>
        <taxon>Bacteria</taxon>
        <taxon>Pseudomonadati</taxon>
        <taxon>Pseudomonadota</taxon>
        <taxon>Gammaproteobacteria</taxon>
        <taxon>Oceanospirillales</taxon>
        <taxon>Oceanospirillaceae</taxon>
        <taxon>Thalassolituus</taxon>
    </lineage>
</organism>
<comment type="caution">
    <text evidence="10">The sequence shown here is derived from an EMBL/GenBank/DDBJ whole genome shotgun (WGS) entry which is preliminary data.</text>
</comment>
<proteinExistence type="inferred from homology"/>
<dbReference type="Gene3D" id="3.40.50.150">
    <property type="entry name" value="Vaccinia Virus protein VP39"/>
    <property type="match status" value="1"/>
</dbReference>
<dbReference type="CDD" id="cd02440">
    <property type="entry name" value="AdoMet_MTases"/>
    <property type="match status" value="1"/>
</dbReference>
<comment type="pathway">
    <text evidence="2 8">Cofactor biosynthesis; biotin biosynthesis.</text>
</comment>
<protein>
    <recommendedName>
        <fullName evidence="3 8">Malonyl-[acyl-carrier protein] O-methyltransferase</fullName>
        <shortName evidence="8">Malonyl-ACP O-methyltransferase</shortName>
        <ecNumber evidence="3 8">2.1.1.197</ecNumber>
    </recommendedName>
    <alternativeName>
        <fullName evidence="8">Biotin synthesis protein BioC</fullName>
    </alternativeName>
</protein>
<evidence type="ECO:0000313" key="11">
    <source>
        <dbReference type="Proteomes" id="UP001481413"/>
    </source>
</evidence>
<sequence>MPSRDKQQVARQFSRAATSYDRAAGIQQRVVTSLLEQLKQNSPETPSEHTGMLAGHWLDIGCGTGVALPHLRHMGASTVTGVDLAEGMLSVARAHSDNQTQLILADADHLPMDNHCADGLISSLMLQWSEAPVTTLTEWHRVLKPRSPVAVATLLPGTQSELLQAWQQIDNRQHINDFITRENIIEAFTQAGFVVEHAQNERLTEHYASVTQLLRGLKDIGATNVNAGRRAGLGGKQALKELEEVYPTEEENGNIRFPLSYEVLWIYARTV</sequence>
<comment type="similarity">
    <text evidence="8">Belongs to the methyltransferase superfamily.</text>
</comment>
<evidence type="ECO:0000256" key="1">
    <source>
        <dbReference type="ARBA" id="ARBA00000852"/>
    </source>
</evidence>
<keyword evidence="5 8" id="KW-0808">Transferase</keyword>
<dbReference type="InterPro" id="IPR013216">
    <property type="entry name" value="Methyltransf_11"/>
</dbReference>
<evidence type="ECO:0000256" key="8">
    <source>
        <dbReference type="HAMAP-Rule" id="MF_00835"/>
    </source>
</evidence>
<dbReference type="RefSeq" id="WP_353293173.1">
    <property type="nucleotide sequence ID" value="NZ_BAABWH010000001.1"/>
</dbReference>
<dbReference type="EC" id="2.1.1.197" evidence="3 8"/>
<reference evidence="10 11" key="1">
    <citation type="submission" date="2024-04" db="EMBL/GenBank/DDBJ databases">
        <title>Draft genome sequence of Thalassolituus maritimus NBRC 116585.</title>
        <authorList>
            <person name="Miyakawa T."/>
            <person name="Kusuya Y."/>
            <person name="Miura T."/>
        </authorList>
    </citation>
    <scope>NUCLEOTIDE SEQUENCE [LARGE SCALE GENOMIC DNA]</scope>
    <source>
        <strain evidence="10 11">5NW40-0001</strain>
    </source>
</reference>
<comment type="catalytic activity">
    <reaction evidence="1 8">
        <text>malonyl-[ACP] + S-adenosyl-L-methionine = malonyl-[ACP] methyl ester + S-adenosyl-L-homocysteine</text>
        <dbReference type="Rhea" id="RHEA:17105"/>
        <dbReference type="Rhea" id="RHEA-COMP:9623"/>
        <dbReference type="Rhea" id="RHEA-COMP:9954"/>
        <dbReference type="ChEBI" id="CHEBI:57856"/>
        <dbReference type="ChEBI" id="CHEBI:59789"/>
        <dbReference type="ChEBI" id="CHEBI:78449"/>
        <dbReference type="ChEBI" id="CHEBI:78845"/>
        <dbReference type="EC" id="2.1.1.197"/>
    </reaction>
</comment>
<dbReference type="EMBL" id="BAABWH010000001">
    <property type="protein sequence ID" value="GAA6144238.1"/>
    <property type="molecule type" value="Genomic_DNA"/>
</dbReference>
<dbReference type="InterPro" id="IPR029063">
    <property type="entry name" value="SAM-dependent_MTases_sf"/>
</dbReference>
<keyword evidence="4 8" id="KW-0489">Methyltransferase</keyword>
<gene>
    <name evidence="8 10" type="primary">bioC</name>
    <name evidence="10" type="ORF">NBRC116585_03550</name>
</gene>
<dbReference type="HAMAP" id="MF_00835">
    <property type="entry name" value="BioC"/>
    <property type="match status" value="1"/>
</dbReference>
<evidence type="ECO:0000256" key="2">
    <source>
        <dbReference type="ARBA" id="ARBA00004746"/>
    </source>
</evidence>
<evidence type="ECO:0000313" key="10">
    <source>
        <dbReference type="EMBL" id="GAA6144238.1"/>
    </source>
</evidence>
<dbReference type="PANTHER" id="PTHR13090:SF1">
    <property type="entry name" value="ARGININE-HYDROXYLASE NDUFAF5, MITOCHONDRIAL"/>
    <property type="match status" value="1"/>
</dbReference>
<feature type="domain" description="Methyltransferase type 11" evidence="9">
    <location>
        <begin position="58"/>
        <end position="146"/>
    </location>
</feature>
<dbReference type="Pfam" id="PF08241">
    <property type="entry name" value="Methyltransf_11"/>
    <property type="match status" value="1"/>
</dbReference>
<evidence type="ECO:0000256" key="4">
    <source>
        <dbReference type="ARBA" id="ARBA00022603"/>
    </source>
</evidence>
<evidence type="ECO:0000259" key="9">
    <source>
        <dbReference type="Pfam" id="PF08241"/>
    </source>
</evidence>
<dbReference type="PANTHER" id="PTHR13090">
    <property type="entry name" value="ARGININE-HYDROXYLASE NDUFAF5, MITOCHONDRIAL"/>
    <property type="match status" value="1"/>
</dbReference>
<name>A0ABP9ZVR8_9GAMM</name>
<dbReference type="Proteomes" id="UP001481413">
    <property type="component" value="Unassembled WGS sequence"/>
</dbReference>
<accession>A0ABP9ZVR8</accession>
<evidence type="ECO:0000256" key="6">
    <source>
        <dbReference type="ARBA" id="ARBA00022691"/>
    </source>
</evidence>
<keyword evidence="6 8" id="KW-0949">S-adenosyl-L-methionine</keyword>
<keyword evidence="7 8" id="KW-0093">Biotin biosynthesis</keyword>
<evidence type="ECO:0000256" key="7">
    <source>
        <dbReference type="ARBA" id="ARBA00022756"/>
    </source>
</evidence>
<evidence type="ECO:0000256" key="3">
    <source>
        <dbReference type="ARBA" id="ARBA00012327"/>
    </source>
</evidence>